<protein>
    <recommendedName>
        <fullName evidence="4">Proline-rich protein</fullName>
    </recommendedName>
</protein>
<proteinExistence type="predicted"/>
<dbReference type="RefSeq" id="WP_135339041.1">
    <property type="nucleotide sequence ID" value="NZ_JBHLTX010000053.1"/>
</dbReference>
<dbReference type="OrthoDB" id="3855340at2"/>
<accession>A0A4Z0HDL0</accession>
<dbReference type="Proteomes" id="UP000297948">
    <property type="component" value="Unassembled WGS sequence"/>
</dbReference>
<evidence type="ECO:0000313" key="3">
    <source>
        <dbReference type="Proteomes" id="UP000297948"/>
    </source>
</evidence>
<gene>
    <name evidence="2" type="ORF">E4099_12245</name>
</gene>
<dbReference type="EMBL" id="SRID01000087">
    <property type="protein sequence ID" value="TGB11187.1"/>
    <property type="molecule type" value="Genomic_DNA"/>
</dbReference>
<evidence type="ECO:0000256" key="1">
    <source>
        <dbReference type="SAM" id="MobiDB-lite"/>
    </source>
</evidence>
<comment type="caution">
    <text evidence="2">The sequence shown here is derived from an EMBL/GenBank/DDBJ whole genome shotgun (WGS) entry which is preliminary data.</text>
</comment>
<evidence type="ECO:0000313" key="2">
    <source>
        <dbReference type="EMBL" id="TGB11187.1"/>
    </source>
</evidence>
<organism evidence="2 3">
    <name type="scientific">Streptomyces palmae</name>
    <dbReference type="NCBI Taxonomy" id="1701085"/>
    <lineage>
        <taxon>Bacteria</taxon>
        <taxon>Bacillati</taxon>
        <taxon>Actinomycetota</taxon>
        <taxon>Actinomycetes</taxon>
        <taxon>Kitasatosporales</taxon>
        <taxon>Streptomycetaceae</taxon>
        <taxon>Streptomyces</taxon>
    </lineage>
</organism>
<dbReference type="InterPro" id="IPR047919">
    <property type="entry name" value="SCO3374-like"/>
</dbReference>
<sequence length="227" mass="23416">MTDAIRQWYEQELGWPVSGTAPVELPTGVRFDVLELPADAGRALLRRMPGTGPVAVAGRRMQLLVAAGGAEELPGLLDWLEWGGVPLELTALGAGGLMTAPVPPASAAPHLVEAAAAAAARTPGITAKEALQARPGPDRGRPAGSSPQEAAAPVWLRPPEPGRRLEPTLPATGFGGDGCAPDLARLVGAAATECHRARLLAVQRAQPLAFSYASRTVAGTRPRSLTS</sequence>
<reference evidence="2 3" key="1">
    <citation type="submission" date="2019-03" db="EMBL/GenBank/DDBJ databases">
        <authorList>
            <person name="Gonzalez-Pimentel J.L."/>
        </authorList>
    </citation>
    <scope>NUCLEOTIDE SEQUENCE [LARGE SCALE GENOMIC DNA]</scope>
    <source>
        <strain evidence="2 3">JCM 31289</strain>
    </source>
</reference>
<name>A0A4Z0HDL0_9ACTN</name>
<keyword evidence="3" id="KW-1185">Reference proteome</keyword>
<feature type="region of interest" description="Disordered" evidence="1">
    <location>
        <begin position="128"/>
        <end position="170"/>
    </location>
</feature>
<dbReference type="AlphaFoldDB" id="A0A4Z0HDL0"/>
<dbReference type="NCBIfam" id="NF040464">
    <property type="entry name" value="SCO3374_fam"/>
    <property type="match status" value="1"/>
</dbReference>
<evidence type="ECO:0008006" key="4">
    <source>
        <dbReference type="Google" id="ProtNLM"/>
    </source>
</evidence>